<comment type="caution">
    <text evidence="1">The sequence shown here is derived from an EMBL/GenBank/DDBJ whole genome shotgun (WGS) entry which is preliminary data.</text>
</comment>
<organism evidence="1 2">
    <name type="scientific">Funneliformis caledonium</name>
    <dbReference type="NCBI Taxonomy" id="1117310"/>
    <lineage>
        <taxon>Eukaryota</taxon>
        <taxon>Fungi</taxon>
        <taxon>Fungi incertae sedis</taxon>
        <taxon>Mucoromycota</taxon>
        <taxon>Glomeromycotina</taxon>
        <taxon>Glomeromycetes</taxon>
        <taxon>Glomerales</taxon>
        <taxon>Glomeraceae</taxon>
        <taxon>Funneliformis</taxon>
    </lineage>
</organism>
<dbReference type="AlphaFoldDB" id="A0A9N9A3H1"/>
<dbReference type="Proteomes" id="UP000789570">
    <property type="component" value="Unassembled WGS sequence"/>
</dbReference>
<name>A0A9N9A3H1_9GLOM</name>
<gene>
    <name evidence="1" type="ORF">FCALED_LOCUS4424</name>
</gene>
<reference evidence="1" key="1">
    <citation type="submission" date="2021-06" db="EMBL/GenBank/DDBJ databases">
        <authorList>
            <person name="Kallberg Y."/>
            <person name="Tangrot J."/>
            <person name="Rosling A."/>
        </authorList>
    </citation>
    <scope>NUCLEOTIDE SEQUENCE</scope>
    <source>
        <strain evidence="1">UK204</strain>
    </source>
</reference>
<keyword evidence="2" id="KW-1185">Reference proteome</keyword>
<evidence type="ECO:0000313" key="1">
    <source>
        <dbReference type="EMBL" id="CAG8515517.1"/>
    </source>
</evidence>
<sequence length="41" mass="4530">MASIYKSLYISIDIVLQFSFAKKTSRISGRSIGSSPQHPSK</sequence>
<proteinExistence type="predicted"/>
<dbReference type="EMBL" id="CAJVPQ010000866">
    <property type="protein sequence ID" value="CAG8515517.1"/>
    <property type="molecule type" value="Genomic_DNA"/>
</dbReference>
<evidence type="ECO:0000313" key="2">
    <source>
        <dbReference type="Proteomes" id="UP000789570"/>
    </source>
</evidence>
<protein>
    <submittedName>
        <fullName evidence="1">17207_t:CDS:1</fullName>
    </submittedName>
</protein>
<accession>A0A9N9A3H1</accession>